<keyword evidence="5 7" id="KW-0378">Hydrolase</keyword>
<keyword evidence="4 7" id="KW-0255">Endonuclease</keyword>
<protein>
    <recommendedName>
        <fullName evidence="7 8">Ribonuclease P protein component</fullName>
        <shortName evidence="7">RNase P protein</shortName>
        <shortName evidence="7">RNaseP protein</shortName>
        <ecNumber evidence="7 8">3.1.26.5</ecNumber>
    </recommendedName>
    <alternativeName>
        <fullName evidence="7">Protein C5</fullName>
    </alternativeName>
</protein>
<evidence type="ECO:0000313" key="9">
    <source>
        <dbReference type="EMBL" id="DAB37320.1"/>
    </source>
</evidence>
<gene>
    <name evidence="7 9" type="primary">rnpA</name>
    <name evidence="9" type="ORF">CFH80_00210</name>
</gene>
<comment type="function">
    <text evidence="1 7">RNaseP catalyzes the removal of the 5'-leader sequence from pre-tRNA to produce the mature 5'-terminus. It can also cleave other RNA substrates such as 4.5S RNA. The protein component plays an auxiliary but essential role in vivo by binding to the 5'-leader sequence and broadening the substrate specificity of the ribozyme.</text>
</comment>
<dbReference type="PROSITE" id="PS00648">
    <property type="entry name" value="RIBONUCLEASE_P"/>
    <property type="match status" value="1"/>
</dbReference>
<evidence type="ECO:0000256" key="8">
    <source>
        <dbReference type="NCBIfam" id="TIGR00188"/>
    </source>
</evidence>
<name>A0A2D3WE11_9BACT</name>
<sequence>MGRLRAYETLKETREYSYIYNHGKKWHYEGALVFYLNDTTKRVGFTASKKVGNAIKRNLAKRRLRAIFLDIQPTLNDGVYVFVAKEKIHQLSYEALKKGIIWSIKKLNCVKE</sequence>
<keyword evidence="6 7" id="KW-0694">RNA-binding</keyword>
<evidence type="ECO:0000256" key="4">
    <source>
        <dbReference type="ARBA" id="ARBA00022759"/>
    </source>
</evidence>
<dbReference type="Proteomes" id="UP000231638">
    <property type="component" value="Unassembled WGS sequence"/>
</dbReference>
<dbReference type="Gene3D" id="3.30.230.10">
    <property type="match status" value="1"/>
</dbReference>
<comment type="subunit">
    <text evidence="7">Consists of a catalytic RNA component (M1 or rnpB) and a protein subunit.</text>
</comment>
<evidence type="ECO:0000256" key="3">
    <source>
        <dbReference type="ARBA" id="ARBA00022722"/>
    </source>
</evidence>
<organism evidence="9 10">
    <name type="scientific">Sulfurospirillum cavolei</name>
    <dbReference type="NCBI Taxonomy" id="366522"/>
    <lineage>
        <taxon>Bacteria</taxon>
        <taxon>Pseudomonadati</taxon>
        <taxon>Campylobacterota</taxon>
        <taxon>Epsilonproteobacteria</taxon>
        <taxon>Campylobacterales</taxon>
        <taxon>Sulfurospirillaceae</taxon>
        <taxon>Sulfurospirillum</taxon>
    </lineage>
</organism>
<evidence type="ECO:0000256" key="1">
    <source>
        <dbReference type="ARBA" id="ARBA00002663"/>
    </source>
</evidence>
<dbReference type="SUPFAM" id="SSF54211">
    <property type="entry name" value="Ribosomal protein S5 domain 2-like"/>
    <property type="match status" value="1"/>
</dbReference>
<dbReference type="EC" id="3.1.26.5" evidence="7 8"/>
<dbReference type="GO" id="GO:0030677">
    <property type="term" value="C:ribonuclease P complex"/>
    <property type="evidence" value="ECO:0007669"/>
    <property type="project" value="TreeGrafter"/>
</dbReference>
<evidence type="ECO:0000256" key="2">
    <source>
        <dbReference type="ARBA" id="ARBA00022694"/>
    </source>
</evidence>
<comment type="similarity">
    <text evidence="7">Belongs to the RnpA family.</text>
</comment>
<reference evidence="9 10" key="1">
    <citation type="journal article" date="2017" name="Front. Microbiol.">
        <title>Comparative Genomic Analysis of the Class Epsilonproteobacteria and Proposed Reclassification to Epsilonbacteraeota (phyl. nov.).</title>
        <authorList>
            <person name="Waite D.W."/>
            <person name="Vanwonterghem I."/>
            <person name="Rinke C."/>
            <person name="Parks D.H."/>
            <person name="Zhang Y."/>
            <person name="Takai K."/>
            <person name="Sievert S.M."/>
            <person name="Simon J."/>
            <person name="Campbell B.J."/>
            <person name="Hanson T.E."/>
            <person name="Woyke T."/>
            <person name="Klotz M.G."/>
            <person name="Hugenholtz P."/>
        </authorList>
    </citation>
    <scope>NUCLEOTIDE SEQUENCE [LARGE SCALE GENOMIC DNA]</scope>
    <source>
        <strain evidence="9">UBA11420</strain>
    </source>
</reference>
<keyword evidence="2 7" id="KW-0819">tRNA processing</keyword>
<evidence type="ECO:0000256" key="7">
    <source>
        <dbReference type="HAMAP-Rule" id="MF_00227"/>
    </source>
</evidence>
<dbReference type="InterPro" id="IPR000100">
    <property type="entry name" value="RNase_P"/>
</dbReference>
<dbReference type="GO" id="GO:0000049">
    <property type="term" value="F:tRNA binding"/>
    <property type="evidence" value="ECO:0007669"/>
    <property type="project" value="UniProtKB-UniRule"/>
</dbReference>
<dbReference type="GO" id="GO:0001682">
    <property type="term" value="P:tRNA 5'-leader removal"/>
    <property type="evidence" value="ECO:0007669"/>
    <property type="project" value="UniProtKB-UniRule"/>
</dbReference>
<dbReference type="InterPro" id="IPR020539">
    <property type="entry name" value="RNase_P_CS"/>
</dbReference>
<evidence type="ECO:0000256" key="6">
    <source>
        <dbReference type="ARBA" id="ARBA00022884"/>
    </source>
</evidence>
<dbReference type="GO" id="GO:0042781">
    <property type="term" value="F:3'-tRNA processing endoribonuclease activity"/>
    <property type="evidence" value="ECO:0007669"/>
    <property type="project" value="TreeGrafter"/>
</dbReference>
<comment type="caution">
    <text evidence="9">The sequence shown here is derived from an EMBL/GenBank/DDBJ whole genome shotgun (WGS) entry which is preliminary data.</text>
</comment>
<dbReference type="NCBIfam" id="TIGR00188">
    <property type="entry name" value="rnpA"/>
    <property type="match status" value="1"/>
</dbReference>
<evidence type="ECO:0000256" key="5">
    <source>
        <dbReference type="ARBA" id="ARBA00022801"/>
    </source>
</evidence>
<dbReference type="PANTHER" id="PTHR33992:SF1">
    <property type="entry name" value="RIBONUCLEASE P PROTEIN COMPONENT"/>
    <property type="match status" value="1"/>
</dbReference>
<proteinExistence type="inferred from homology"/>
<dbReference type="InterPro" id="IPR014721">
    <property type="entry name" value="Ribsml_uS5_D2-typ_fold_subgr"/>
</dbReference>
<dbReference type="InterPro" id="IPR020568">
    <property type="entry name" value="Ribosomal_Su5_D2-typ_SF"/>
</dbReference>
<keyword evidence="3 7" id="KW-0540">Nuclease</keyword>
<dbReference type="EMBL" id="DLUG01000008">
    <property type="protein sequence ID" value="DAB37320.1"/>
    <property type="molecule type" value="Genomic_DNA"/>
</dbReference>
<accession>A0A2D3WE11</accession>
<evidence type="ECO:0000313" key="10">
    <source>
        <dbReference type="Proteomes" id="UP000231638"/>
    </source>
</evidence>
<dbReference type="GO" id="GO:0004526">
    <property type="term" value="F:ribonuclease P activity"/>
    <property type="evidence" value="ECO:0007669"/>
    <property type="project" value="UniProtKB-UniRule"/>
</dbReference>
<dbReference type="HAMAP" id="MF_00227">
    <property type="entry name" value="RNase_P"/>
    <property type="match status" value="1"/>
</dbReference>
<dbReference type="AlphaFoldDB" id="A0A2D3WE11"/>
<dbReference type="PANTHER" id="PTHR33992">
    <property type="entry name" value="RIBONUCLEASE P PROTEIN COMPONENT"/>
    <property type="match status" value="1"/>
</dbReference>
<comment type="catalytic activity">
    <reaction evidence="7">
        <text>Endonucleolytic cleavage of RNA, removing 5'-extranucleotides from tRNA precursor.</text>
        <dbReference type="EC" id="3.1.26.5"/>
    </reaction>
</comment>
<dbReference type="Pfam" id="PF00825">
    <property type="entry name" value="Ribonuclease_P"/>
    <property type="match status" value="1"/>
</dbReference>